<comment type="caution">
    <text evidence="1">The sequence shown here is derived from an EMBL/GenBank/DDBJ whole genome shotgun (WGS) entry which is preliminary data.</text>
</comment>
<dbReference type="EMBL" id="CM042046">
    <property type="protein sequence ID" value="KAI3675283.1"/>
    <property type="molecule type" value="Genomic_DNA"/>
</dbReference>
<keyword evidence="2" id="KW-1185">Reference proteome</keyword>
<evidence type="ECO:0000313" key="1">
    <source>
        <dbReference type="EMBL" id="KAI3675283.1"/>
    </source>
</evidence>
<reference evidence="2" key="1">
    <citation type="journal article" date="2022" name="Mol. Ecol. Resour.">
        <title>The genomes of chicory, endive, great burdock and yacon provide insights into Asteraceae palaeo-polyploidization history and plant inulin production.</title>
        <authorList>
            <person name="Fan W."/>
            <person name="Wang S."/>
            <person name="Wang H."/>
            <person name="Wang A."/>
            <person name="Jiang F."/>
            <person name="Liu H."/>
            <person name="Zhao H."/>
            <person name="Xu D."/>
            <person name="Zhang Y."/>
        </authorList>
    </citation>
    <scope>NUCLEOTIDE SEQUENCE [LARGE SCALE GENOMIC DNA]</scope>
    <source>
        <strain evidence="2">cv. Yunnan</strain>
    </source>
</reference>
<name>A0ACB8XVK8_9ASTR</name>
<proteinExistence type="predicted"/>
<sequence length="70" mass="8301">MKDLYNFMDFINVTGSYFQVLKDFKVLGIICDPVFELLLLFFTGLFHRMKRMKAVIPIVTLSYKMKNKTQ</sequence>
<gene>
    <name evidence="1" type="ORF">L1987_84871</name>
</gene>
<evidence type="ECO:0000313" key="2">
    <source>
        <dbReference type="Proteomes" id="UP001056120"/>
    </source>
</evidence>
<dbReference type="Proteomes" id="UP001056120">
    <property type="component" value="Linkage Group LG29"/>
</dbReference>
<accession>A0ACB8XVK8</accession>
<organism evidence="1 2">
    <name type="scientific">Smallanthus sonchifolius</name>
    <dbReference type="NCBI Taxonomy" id="185202"/>
    <lineage>
        <taxon>Eukaryota</taxon>
        <taxon>Viridiplantae</taxon>
        <taxon>Streptophyta</taxon>
        <taxon>Embryophyta</taxon>
        <taxon>Tracheophyta</taxon>
        <taxon>Spermatophyta</taxon>
        <taxon>Magnoliopsida</taxon>
        <taxon>eudicotyledons</taxon>
        <taxon>Gunneridae</taxon>
        <taxon>Pentapetalae</taxon>
        <taxon>asterids</taxon>
        <taxon>campanulids</taxon>
        <taxon>Asterales</taxon>
        <taxon>Asteraceae</taxon>
        <taxon>Asteroideae</taxon>
        <taxon>Heliantheae alliance</taxon>
        <taxon>Millerieae</taxon>
        <taxon>Smallanthus</taxon>
    </lineage>
</organism>
<protein>
    <submittedName>
        <fullName evidence="1">Uncharacterized protein</fullName>
    </submittedName>
</protein>
<reference evidence="1 2" key="2">
    <citation type="journal article" date="2022" name="Mol. Ecol. Resour.">
        <title>The genomes of chicory, endive, great burdock and yacon provide insights into Asteraceae paleo-polyploidization history and plant inulin production.</title>
        <authorList>
            <person name="Fan W."/>
            <person name="Wang S."/>
            <person name="Wang H."/>
            <person name="Wang A."/>
            <person name="Jiang F."/>
            <person name="Liu H."/>
            <person name="Zhao H."/>
            <person name="Xu D."/>
            <person name="Zhang Y."/>
        </authorList>
    </citation>
    <scope>NUCLEOTIDE SEQUENCE [LARGE SCALE GENOMIC DNA]</scope>
    <source>
        <strain evidence="2">cv. Yunnan</strain>
        <tissue evidence="1">Leaves</tissue>
    </source>
</reference>